<feature type="transmembrane region" description="Helical" evidence="5">
    <location>
        <begin position="117"/>
        <end position="139"/>
    </location>
</feature>
<dbReference type="PANTHER" id="PTHR15371">
    <property type="entry name" value="TIM23"/>
    <property type="match status" value="1"/>
</dbReference>
<evidence type="ECO:0000256" key="5">
    <source>
        <dbReference type="SAM" id="Phobius"/>
    </source>
</evidence>
<evidence type="ECO:0000256" key="4">
    <source>
        <dbReference type="ARBA" id="ARBA00023136"/>
    </source>
</evidence>
<evidence type="ECO:0000256" key="1">
    <source>
        <dbReference type="ARBA" id="ARBA00004141"/>
    </source>
</evidence>
<name>A0ABM1DSV2_PRICU</name>
<keyword evidence="4 5" id="KW-0472">Membrane</keyword>
<evidence type="ECO:0000256" key="3">
    <source>
        <dbReference type="ARBA" id="ARBA00022989"/>
    </source>
</evidence>
<dbReference type="GeneID" id="106805800"/>
<evidence type="ECO:0000313" key="7">
    <source>
        <dbReference type="RefSeq" id="XP_014663023.1"/>
    </source>
</evidence>
<sequence length="199" mass="20777">MDRYGTGGYSSPYGAGNVPLNLPGTGSMTQLSPYLNIDPGYLYQSEGPEFIFPEGASHKRGRFELAFSQIGGSVMTGAVLGGVNGLYIGARETAVAGQTGAIRRTQMFNFVTRRGAAAANSLGCVAVMYSSFGVLLSWLRGADDELNTVISSTATGLLYKSSAGLRKCARGGAVGLGLGVAYCLFTSKDRLKQMISGKS</sequence>
<reference evidence="7" key="1">
    <citation type="submission" date="2025-08" db="UniProtKB">
        <authorList>
            <consortium name="RefSeq"/>
        </authorList>
    </citation>
    <scope>IDENTIFICATION</scope>
</reference>
<dbReference type="Proteomes" id="UP000695022">
    <property type="component" value="Unplaced"/>
</dbReference>
<gene>
    <name evidence="7" type="primary">LOC106805800</name>
</gene>
<dbReference type="PANTHER" id="PTHR15371:SF0">
    <property type="entry name" value="SD19278P"/>
    <property type="match status" value="1"/>
</dbReference>
<dbReference type="Pfam" id="PF02466">
    <property type="entry name" value="Tim17"/>
    <property type="match status" value="1"/>
</dbReference>
<organism evidence="6 7">
    <name type="scientific">Priapulus caudatus</name>
    <name type="common">Priapulid worm</name>
    <dbReference type="NCBI Taxonomy" id="37621"/>
    <lineage>
        <taxon>Eukaryota</taxon>
        <taxon>Metazoa</taxon>
        <taxon>Ecdysozoa</taxon>
        <taxon>Scalidophora</taxon>
        <taxon>Priapulida</taxon>
        <taxon>Priapulimorpha</taxon>
        <taxon>Priapulimorphida</taxon>
        <taxon>Priapulidae</taxon>
        <taxon>Priapulus</taxon>
    </lineage>
</organism>
<evidence type="ECO:0000256" key="2">
    <source>
        <dbReference type="ARBA" id="ARBA00022692"/>
    </source>
</evidence>
<accession>A0ABM1DSV2</accession>
<keyword evidence="3 5" id="KW-1133">Transmembrane helix</keyword>
<dbReference type="RefSeq" id="XP_014663023.1">
    <property type="nucleotide sequence ID" value="XM_014807537.1"/>
</dbReference>
<comment type="subcellular location">
    <subcellularLocation>
        <location evidence="1">Membrane</location>
        <topology evidence="1">Multi-pass membrane protein</topology>
    </subcellularLocation>
</comment>
<keyword evidence="2 5" id="KW-0812">Transmembrane</keyword>
<proteinExistence type="predicted"/>
<keyword evidence="6" id="KW-1185">Reference proteome</keyword>
<feature type="transmembrane region" description="Helical" evidence="5">
    <location>
        <begin position="169"/>
        <end position="185"/>
    </location>
</feature>
<evidence type="ECO:0000313" key="6">
    <source>
        <dbReference type="Proteomes" id="UP000695022"/>
    </source>
</evidence>
<dbReference type="InterPro" id="IPR045238">
    <property type="entry name" value="Tim23-like"/>
</dbReference>
<protein>
    <submittedName>
        <fullName evidence="7">Mitochondrial import inner membrane translocase subunit Tim23-like</fullName>
    </submittedName>
</protein>